<evidence type="ECO:0000313" key="3">
    <source>
        <dbReference type="Proteomes" id="UP001354989"/>
    </source>
</evidence>
<dbReference type="Pfam" id="PF19841">
    <property type="entry name" value="GldN"/>
    <property type="match status" value="1"/>
</dbReference>
<dbReference type="Proteomes" id="UP001354989">
    <property type="component" value="Chromosome"/>
</dbReference>
<proteinExistence type="predicted"/>
<accession>A0ABM7VGY6</accession>
<evidence type="ECO:0008006" key="4">
    <source>
        <dbReference type="Google" id="ProtNLM"/>
    </source>
</evidence>
<dbReference type="EMBL" id="AP025292">
    <property type="protein sequence ID" value="BDD00232.1"/>
    <property type="molecule type" value="Genomic_DNA"/>
</dbReference>
<dbReference type="InterPro" id="IPR019847">
    <property type="entry name" value="Gliding_motility_assoc_GldN"/>
</dbReference>
<feature type="region of interest" description="Disordered" evidence="1">
    <location>
        <begin position="103"/>
        <end position="123"/>
    </location>
</feature>
<evidence type="ECO:0000256" key="1">
    <source>
        <dbReference type="SAM" id="MobiDB-lite"/>
    </source>
</evidence>
<keyword evidence="3" id="KW-1185">Reference proteome</keyword>
<protein>
    <recommendedName>
        <fullName evidence="4">Gliding motility protein GldN</fullName>
    </recommendedName>
</protein>
<gene>
    <name evidence="2" type="ORF">PEPS_25120</name>
</gene>
<reference evidence="2 3" key="1">
    <citation type="submission" date="2021-12" db="EMBL/GenBank/DDBJ databases">
        <title>Genome sequencing of bacteria with rrn-lacking chromosome and rrn-plasmid.</title>
        <authorList>
            <person name="Anda M."/>
            <person name="Iwasaki W."/>
        </authorList>
    </citation>
    <scope>NUCLEOTIDE SEQUENCE [LARGE SCALE GENOMIC DNA]</scope>
    <source>
        <strain evidence="2 3">NBRC 101262</strain>
    </source>
</reference>
<organism evidence="2 3">
    <name type="scientific">Persicobacter psychrovividus</name>
    <dbReference type="NCBI Taxonomy" id="387638"/>
    <lineage>
        <taxon>Bacteria</taxon>
        <taxon>Pseudomonadati</taxon>
        <taxon>Bacteroidota</taxon>
        <taxon>Cytophagia</taxon>
        <taxon>Cytophagales</taxon>
        <taxon>Persicobacteraceae</taxon>
        <taxon>Persicobacter</taxon>
    </lineage>
</organism>
<sequence>MLLCVGSAFAQENDEGFNENSVRPIHESKQLFKKRVWRRMDLQEKQNRPFFAVNNEITRFIIDAVENGELTAYDTDSVSDDRRISKEEFMKRLEVKGIDDGGGDDWGGGDSWGDDGNATASAAPSKTYIRPDELTLLEIVEDAIFDKSRSRMFYDIQSITIKIPATLTLNGLEVPLASFKYKDLEQLFRSMPDRAQWYNMYNQSKTLNFADAFLLRLFKARIYKVSNPSDEDLYSIYGGAKEALYASQQEEYKLMEFEHNLWEY</sequence>
<name>A0ABM7VGY6_9BACT</name>
<dbReference type="NCBIfam" id="TIGR03523">
    <property type="entry name" value="GldN"/>
    <property type="match status" value="1"/>
</dbReference>
<evidence type="ECO:0000313" key="2">
    <source>
        <dbReference type="EMBL" id="BDD00232.1"/>
    </source>
</evidence>